<name>A0A081D3D6_9HYPH</name>
<evidence type="ECO:0008006" key="3">
    <source>
        <dbReference type="Google" id="ProtNLM"/>
    </source>
</evidence>
<proteinExistence type="predicted"/>
<sequence length="254" mass="28630">MRSRTSATAAASGRAPSEACKGEENALAYEGLPFFYEMAPSPAARKVTLKTNASCRIVMCAPGTNEYLVFESQFEADCARVFWAMPNVRSVQAQYGPVKYTDECGVTREHYADLRVEFMNGWVALYCVRPIEKDRRGKLRAAVEDIRNHELRYHADRIEILTEKAVTKADIYRAREILAARRLKNSPDCVRLLEKLRAKDKPVRAFELLDEFGSQGSGMIALWNLMGDKLVDHVASDASLTFTPVSFVRARRPN</sequence>
<evidence type="ECO:0000313" key="2">
    <source>
        <dbReference type="Proteomes" id="UP000028701"/>
    </source>
</evidence>
<evidence type="ECO:0000313" key="1">
    <source>
        <dbReference type="EMBL" id="GAK73432.1"/>
    </source>
</evidence>
<organism evidence="1 2">
    <name type="scientific">Agrobacterium rubi TR3 = NBRC 13261</name>
    <dbReference type="NCBI Taxonomy" id="1368415"/>
    <lineage>
        <taxon>Bacteria</taxon>
        <taxon>Pseudomonadati</taxon>
        <taxon>Pseudomonadota</taxon>
        <taxon>Alphaproteobacteria</taxon>
        <taxon>Hyphomicrobiales</taxon>
        <taxon>Rhizobiaceae</taxon>
        <taxon>Rhizobium/Agrobacterium group</taxon>
        <taxon>Agrobacterium</taxon>
    </lineage>
</organism>
<dbReference type="Proteomes" id="UP000028701">
    <property type="component" value="Unassembled WGS sequence"/>
</dbReference>
<dbReference type="EMBL" id="BBJU01000039">
    <property type="protein sequence ID" value="GAK73432.1"/>
    <property type="molecule type" value="Genomic_DNA"/>
</dbReference>
<dbReference type="AlphaFoldDB" id="A0A081D3D6"/>
<comment type="caution">
    <text evidence="1">The sequence shown here is derived from an EMBL/GenBank/DDBJ whole genome shotgun (WGS) entry which is preliminary data.</text>
</comment>
<gene>
    <name evidence="1" type="ORF">RRU01S_39_00120</name>
</gene>
<protein>
    <recommendedName>
        <fullName evidence="3">TnsA endonuclease N-terminal domain-containing protein</fullName>
    </recommendedName>
</protein>
<reference evidence="1 2" key="1">
    <citation type="submission" date="2014-08" db="EMBL/GenBank/DDBJ databases">
        <title>Whole genome shotgun sequence of Rhizobium rubi NBRC 13261.</title>
        <authorList>
            <person name="Katano-Makiyama Y."/>
            <person name="Hosoyama A."/>
            <person name="Hashimoto M."/>
            <person name="Hosoyama Y."/>
            <person name="Noguchi M."/>
            <person name="Tsuchikane K."/>
            <person name="Uohara A."/>
            <person name="Ohji S."/>
            <person name="Ichikawa N."/>
            <person name="Kimura A."/>
            <person name="Yamazoe A."/>
            <person name="Fujita N."/>
        </authorList>
    </citation>
    <scope>NUCLEOTIDE SEQUENCE [LARGE SCALE GENOMIC DNA]</scope>
    <source>
        <strain evidence="1 2">NBRC 13261</strain>
    </source>
</reference>
<accession>A0A081D3D6</accession>